<evidence type="ECO:0000313" key="12">
    <source>
        <dbReference type="Proteomes" id="UP000259273"/>
    </source>
</evidence>
<protein>
    <recommendedName>
        <fullName evidence="10">Flagellar protein FliL</fullName>
    </recommendedName>
</protein>
<name>A0A3C1KMZ7_9GAMM</name>
<keyword evidence="9 10" id="KW-0472">Membrane</keyword>
<keyword evidence="11" id="KW-0282">Flagellum</keyword>
<dbReference type="InterPro" id="IPR005503">
    <property type="entry name" value="FliL"/>
</dbReference>
<dbReference type="GO" id="GO:0005886">
    <property type="term" value="C:plasma membrane"/>
    <property type="evidence" value="ECO:0007669"/>
    <property type="project" value="UniProtKB-SubCell"/>
</dbReference>
<keyword evidence="7 10" id="KW-0283">Flagellar rotation</keyword>
<evidence type="ECO:0000256" key="5">
    <source>
        <dbReference type="ARBA" id="ARBA00022500"/>
    </source>
</evidence>
<feature type="transmembrane region" description="Helical" evidence="10">
    <location>
        <begin position="29"/>
        <end position="51"/>
    </location>
</feature>
<dbReference type="GO" id="GO:0071978">
    <property type="term" value="P:bacterial-type flagellum-dependent swarming motility"/>
    <property type="evidence" value="ECO:0007669"/>
    <property type="project" value="TreeGrafter"/>
</dbReference>
<proteinExistence type="inferred from homology"/>
<reference evidence="11 12" key="1">
    <citation type="journal article" date="2018" name="Nat. Biotechnol.">
        <title>A standardized bacterial taxonomy based on genome phylogeny substantially revises the tree of life.</title>
        <authorList>
            <person name="Parks D.H."/>
            <person name="Chuvochina M."/>
            <person name="Waite D.W."/>
            <person name="Rinke C."/>
            <person name="Skarshewski A."/>
            <person name="Chaumeil P.A."/>
            <person name="Hugenholtz P."/>
        </authorList>
    </citation>
    <scope>NUCLEOTIDE SEQUENCE [LARGE SCALE GENOMIC DNA]</scope>
    <source>
        <strain evidence="11">UBA9158</strain>
    </source>
</reference>
<evidence type="ECO:0000256" key="10">
    <source>
        <dbReference type="RuleBase" id="RU364125"/>
    </source>
</evidence>
<keyword evidence="4" id="KW-1003">Cell membrane</keyword>
<evidence type="ECO:0000256" key="1">
    <source>
        <dbReference type="ARBA" id="ARBA00002254"/>
    </source>
</evidence>
<evidence type="ECO:0000256" key="6">
    <source>
        <dbReference type="ARBA" id="ARBA00022692"/>
    </source>
</evidence>
<dbReference type="PANTHER" id="PTHR35091:SF2">
    <property type="entry name" value="FLAGELLAR PROTEIN FLIL"/>
    <property type="match status" value="1"/>
</dbReference>
<dbReference type="EMBL" id="DMND01000132">
    <property type="protein sequence ID" value="HAN27971.1"/>
    <property type="molecule type" value="Genomic_DNA"/>
</dbReference>
<evidence type="ECO:0000256" key="7">
    <source>
        <dbReference type="ARBA" id="ARBA00022779"/>
    </source>
</evidence>
<dbReference type="Proteomes" id="UP000259273">
    <property type="component" value="Unassembled WGS sequence"/>
</dbReference>
<evidence type="ECO:0000256" key="4">
    <source>
        <dbReference type="ARBA" id="ARBA00022475"/>
    </source>
</evidence>
<evidence type="ECO:0000256" key="9">
    <source>
        <dbReference type="ARBA" id="ARBA00023136"/>
    </source>
</evidence>
<comment type="similarity">
    <text evidence="3 10">Belongs to the FliL family.</text>
</comment>
<dbReference type="GO" id="GO:0009425">
    <property type="term" value="C:bacterial-type flagellum basal body"/>
    <property type="evidence" value="ECO:0007669"/>
    <property type="project" value="InterPro"/>
</dbReference>
<keyword evidence="11" id="KW-0969">Cilium</keyword>
<organism evidence="11 12">
    <name type="scientific">Haliea salexigens</name>
    <dbReference type="NCBI Taxonomy" id="287487"/>
    <lineage>
        <taxon>Bacteria</taxon>
        <taxon>Pseudomonadati</taxon>
        <taxon>Pseudomonadota</taxon>
        <taxon>Gammaproteobacteria</taxon>
        <taxon>Cellvibrionales</taxon>
        <taxon>Halieaceae</taxon>
        <taxon>Haliea</taxon>
    </lineage>
</organism>
<evidence type="ECO:0000313" key="11">
    <source>
        <dbReference type="EMBL" id="HAN27971.1"/>
    </source>
</evidence>
<accession>A0A3C1KMZ7</accession>
<comment type="subcellular location">
    <subcellularLocation>
        <location evidence="10">Cell inner membrane</location>
    </subcellularLocation>
    <subcellularLocation>
        <location evidence="2">Cell membrane</location>
        <topology evidence="2">Single-pass membrane protein</topology>
    </subcellularLocation>
</comment>
<sequence>MAAKDDLNLGKGNGADDAGKASGGGKGKLIAIIAVVVVLLGGGAGAAFMLLGSNDEAAADVAGAEPAAPKEEEREAVYMPLEKFLVNFDHKGGMRYIQTDIQLMAYAPEVLEKAQRNTPAVRNRLIMLLSDQDFDALRTVEGKEALRQDVLNAVNEVLKMSGPDSVQDVYFTSFVLQ</sequence>
<keyword evidence="6 10" id="KW-0812">Transmembrane</keyword>
<keyword evidence="5 10" id="KW-0145">Chemotaxis</keyword>
<keyword evidence="10" id="KW-0997">Cell inner membrane</keyword>
<keyword evidence="11" id="KW-0966">Cell projection</keyword>
<gene>
    <name evidence="11" type="ORF">DCP75_09695</name>
</gene>
<keyword evidence="8 10" id="KW-1133">Transmembrane helix</keyword>
<dbReference type="PANTHER" id="PTHR35091">
    <property type="entry name" value="FLAGELLAR PROTEIN FLIL"/>
    <property type="match status" value="1"/>
</dbReference>
<dbReference type="GO" id="GO:0006935">
    <property type="term" value="P:chemotaxis"/>
    <property type="evidence" value="ECO:0007669"/>
    <property type="project" value="UniProtKB-KW"/>
</dbReference>
<comment type="caution">
    <text evidence="11">The sequence shown here is derived from an EMBL/GenBank/DDBJ whole genome shotgun (WGS) entry which is preliminary data.</text>
</comment>
<evidence type="ECO:0000256" key="3">
    <source>
        <dbReference type="ARBA" id="ARBA00008281"/>
    </source>
</evidence>
<dbReference type="STRING" id="1121937.GCA_000423125_00711"/>
<evidence type="ECO:0000256" key="2">
    <source>
        <dbReference type="ARBA" id="ARBA00004162"/>
    </source>
</evidence>
<dbReference type="Pfam" id="PF03748">
    <property type="entry name" value="FliL"/>
    <property type="match status" value="1"/>
</dbReference>
<evidence type="ECO:0000256" key="8">
    <source>
        <dbReference type="ARBA" id="ARBA00022989"/>
    </source>
</evidence>
<comment type="function">
    <text evidence="1 10">Controls the rotational direction of flagella during chemotaxis.</text>
</comment>
<dbReference type="AlphaFoldDB" id="A0A3C1KMZ7"/>